<dbReference type="RefSeq" id="WP_072966210.1">
    <property type="nucleotide sequence ID" value="NZ_FRAJ01000006.1"/>
</dbReference>
<gene>
    <name evidence="8" type="ORF">SAMN02745883_00941</name>
</gene>
<evidence type="ECO:0000256" key="3">
    <source>
        <dbReference type="ARBA" id="ARBA00022692"/>
    </source>
</evidence>
<feature type="transmembrane region" description="Helical" evidence="6">
    <location>
        <begin position="12"/>
        <end position="30"/>
    </location>
</feature>
<dbReference type="SUPFAM" id="SSF103190">
    <property type="entry name" value="Sensory domain-like"/>
    <property type="match status" value="1"/>
</dbReference>
<evidence type="ECO:0000256" key="1">
    <source>
        <dbReference type="ARBA" id="ARBA00004651"/>
    </source>
</evidence>
<dbReference type="Pfam" id="PF02743">
    <property type="entry name" value="dCache_1"/>
    <property type="match status" value="1"/>
</dbReference>
<evidence type="ECO:0000256" key="6">
    <source>
        <dbReference type="SAM" id="Phobius"/>
    </source>
</evidence>
<reference evidence="8 9" key="1">
    <citation type="submission" date="2016-11" db="EMBL/GenBank/DDBJ databases">
        <authorList>
            <person name="Jaros S."/>
            <person name="Januszkiewicz K."/>
            <person name="Wedrychowicz H."/>
        </authorList>
    </citation>
    <scope>NUCLEOTIDE SEQUENCE [LARGE SCALE GENOMIC DNA]</scope>
    <source>
        <strain evidence="8 9">DSM 14501</strain>
    </source>
</reference>
<accession>A0A1M6NM40</accession>
<dbReference type="GO" id="GO:0005886">
    <property type="term" value="C:plasma membrane"/>
    <property type="evidence" value="ECO:0007669"/>
    <property type="project" value="UniProtKB-SubCell"/>
</dbReference>
<keyword evidence="5 6" id="KW-0472">Membrane</keyword>
<keyword evidence="9" id="KW-1185">Reference proteome</keyword>
<dbReference type="EMBL" id="FRAJ01000006">
    <property type="protein sequence ID" value="SHJ96789.1"/>
    <property type="molecule type" value="Genomic_DNA"/>
</dbReference>
<dbReference type="CDD" id="cd18773">
    <property type="entry name" value="PDC1_HK_sensor"/>
    <property type="match status" value="1"/>
</dbReference>
<evidence type="ECO:0000313" key="8">
    <source>
        <dbReference type="EMBL" id="SHJ96789.1"/>
    </source>
</evidence>
<comment type="subcellular location">
    <subcellularLocation>
        <location evidence="1">Cell membrane</location>
        <topology evidence="1">Multi-pass membrane protein</topology>
    </subcellularLocation>
</comment>
<dbReference type="Gene3D" id="3.30.450.20">
    <property type="entry name" value="PAS domain"/>
    <property type="match status" value="1"/>
</dbReference>
<dbReference type="InterPro" id="IPR033479">
    <property type="entry name" value="dCache_1"/>
</dbReference>
<dbReference type="Proteomes" id="UP000184082">
    <property type="component" value="Unassembled WGS sequence"/>
</dbReference>
<evidence type="ECO:0000259" key="7">
    <source>
        <dbReference type="Pfam" id="PF02743"/>
    </source>
</evidence>
<dbReference type="STRING" id="1121266.SAMN02745883_00941"/>
<proteinExistence type="predicted"/>
<name>A0A1M6NM40_9FIRM</name>
<keyword evidence="4 6" id="KW-1133">Transmembrane helix</keyword>
<organism evidence="8 9">
    <name type="scientific">Caminicella sporogenes DSM 14501</name>
    <dbReference type="NCBI Taxonomy" id="1121266"/>
    <lineage>
        <taxon>Bacteria</taxon>
        <taxon>Bacillati</taxon>
        <taxon>Bacillota</taxon>
        <taxon>Clostridia</taxon>
        <taxon>Peptostreptococcales</taxon>
        <taxon>Caminicellaceae</taxon>
        <taxon>Caminicella</taxon>
    </lineage>
</organism>
<feature type="domain" description="Cache" evidence="7">
    <location>
        <begin position="44"/>
        <end position="257"/>
    </location>
</feature>
<evidence type="ECO:0000256" key="2">
    <source>
        <dbReference type="ARBA" id="ARBA00022475"/>
    </source>
</evidence>
<evidence type="ECO:0000256" key="5">
    <source>
        <dbReference type="ARBA" id="ARBA00023136"/>
    </source>
</evidence>
<evidence type="ECO:0000313" key="9">
    <source>
        <dbReference type="Proteomes" id="UP000184082"/>
    </source>
</evidence>
<evidence type="ECO:0000256" key="4">
    <source>
        <dbReference type="ARBA" id="ARBA00022989"/>
    </source>
</evidence>
<dbReference type="InterPro" id="IPR029151">
    <property type="entry name" value="Sensor-like_sf"/>
</dbReference>
<keyword evidence="2" id="KW-1003">Cell membrane</keyword>
<protein>
    <recommendedName>
        <fullName evidence="7">Cache domain-containing protein</fullName>
    </recommendedName>
</protein>
<dbReference type="AlphaFoldDB" id="A0A1M6NM40"/>
<sequence length="329" mass="38028">MIRLNPKYIKILGMIMISILPTIIASFLFLDIDNETNVNLTMSSLYTVGNNYKQQVNNWIEEILFTLKALAYSNPVKNMDRDKMAGIIEYVKANKELYREIYVVDRNYNVIYGYVNQLTDFRNEGWLEKAFQGQIGISTVRFRGNSAIIEVAVPIVNEKAVVGAMCASIRLSYLNDIMEDIRLMDDTVEGYLVNKEGIFITESRFHPDAVGREKVDVKRVKLNIDYSRETPYLDYRGEEVYGIYFDIPFNNWTLIVEKDKKEVNKNNKDIVKIGEYLTGFEVAAMALLQKLFNGEFKNIFSKSIIVDKELNLEFNLDEKGKKDDEDDVV</sequence>
<keyword evidence="3 6" id="KW-0812">Transmembrane</keyword>